<feature type="domain" description="Proteasome activator PA28 N-terminal" evidence="2">
    <location>
        <begin position="3"/>
        <end position="60"/>
    </location>
</feature>
<dbReference type="InterPro" id="IPR003185">
    <property type="entry name" value="Proteasome_activ_PA28_N"/>
</dbReference>
<feature type="region of interest" description="Disordered" evidence="1">
    <location>
        <begin position="58"/>
        <end position="77"/>
    </location>
</feature>
<evidence type="ECO:0000256" key="1">
    <source>
        <dbReference type="SAM" id="MobiDB-lite"/>
    </source>
</evidence>
<dbReference type="GO" id="GO:0005654">
    <property type="term" value="C:nucleoplasm"/>
    <property type="evidence" value="ECO:0007669"/>
    <property type="project" value="TreeGrafter"/>
</dbReference>
<dbReference type="STRING" id="104452.A0A0L7LPL3"/>
<evidence type="ECO:0000313" key="4">
    <source>
        <dbReference type="Proteomes" id="UP000037510"/>
    </source>
</evidence>
<accession>A0A0L7LPL3</accession>
<dbReference type="AlphaFoldDB" id="A0A0L7LPL3"/>
<dbReference type="GO" id="GO:0008537">
    <property type="term" value="C:proteasome activator complex"/>
    <property type="evidence" value="ECO:0007669"/>
    <property type="project" value="InterPro"/>
</dbReference>
<keyword evidence="4" id="KW-1185">Reference proteome</keyword>
<evidence type="ECO:0000313" key="3">
    <source>
        <dbReference type="EMBL" id="KOB77339.1"/>
    </source>
</evidence>
<name>A0A0L7LPL3_OPEBR</name>
<dbReference type="GO" id="GO:0061136">
    <property type="term" value="P:regulation of proteasomal protein catabolic process"/>
    <property type="evidence" value="ECO:0007669"/>
    <property type="project" value="TreeGrafter"/>
</dbReference>
<dbReference type="GO" id="GO:0005737">
    <property type="term" value="C:cytoplasm"/>
    <property type="evidence" value="ECO:0007669"/>
    <property type="project" value="TreeGrafter"/>
</dbReference>
<dbReference type="PANTHER" id="PTHR10660">
    <property type="entry name" value="PROTEASOME REGULATOR PA28"/>
    <property type="match status" value="1"/>
</dbReference>
<organism evidence="3 4">
    <name type="scientific">Operophtera brumata</name>
    <name type="common">Winter moth</name>
    <name type="synonym">Phalaena brumata</name>
    <dbReference type="NCBI Taxonomy" id="104452"/>
    <lineage>
        <taxon>Eukaryota</taxon>
        <taxon>Metazoa</taxon>
        <taxon>Ecdysozoa</taxon>
        <taxon>Arthropoda</taxon>
        <taxon>Hexapoda</taxon>
        <taxon>Insecta</taxon>
        <taxon>Pterygota</taxon>
        <taxon>Neoptera</taxon>
        <taxon>Endopterygota</taxon>
        <taxon>Lepidoptera</taxon>
        <taxon>Glossata</taxon>
        <taxon>Ditrysia</taxon>
        <taxon>Geometroidea</taxon>
        <taxon>Geometridae</taxon>
        <taxon>Larentiinae</taxon>
        <taxon>Operophtera</taxon>
    </lineage>
</organism>
<dbReference type="InterPro" id="IPR036252">
    <property type="entry name" value="Proteasome_activ_sf"/>
</dbReference>
<dbReference type="GO" id="GO:2000045">
    <property type="term" value="P:regulation of G1/S transition of mitotic cell cycle"/>
    <property type="evidence" value="ECO:0007669"/>
    <property type="project" value="TreeGrafter"/>
</dbReference>
<comment type="caution">
    <text evidence="3">The sequence shown here is derived from an EMBL/GenBank/DDBJ whole genome shotgun (WGS) entry which is preliminary data.</text>
</comment>
<dbReference type="InterPro" id="IPR009077">
    <property type="entry name" value="Proteasome_activ_PA28"/>
</dbReference>
<gene>
    <name evidence="3" type="ORF">OBRU01_04258</name>
</gene>
<protein>
    <submittedName>
        <fullName evidence="3">Proteasome subunit</fullName>
    </submittedName>
</protein>
<evidence type="ECO:0000259" key="2">
    <source>
        <dbReference type="Pfam" id="PF02251"/>
    </source>
</evidence>
<sequence length="108" mass="12271">MMDSAMKVQEYKEALKLRAELLITKQFPDKIVKLNELLEISHFQRELADIHQSLSIPVPQSASEHSSAKRRREEPTEVITTIQGFKMHILPSGSVKCNSSITSLVRLL</sequence>
<dbReference type="Pfam" id="PF02251">
    <property type="entry name" value="PA28_N"/>
    <property type="match status" value="1"/>
</dbReference>
<dbReference type="Proteomes" id="UP000037510">
    <property type="component" value="Unassembled WGS sequence"/>
</dbReference>
<dbReference type="Gene3D" id="1.20.5.120">
    <property type="entry name" value="Proteasome activator pa28, N-terminal domain"/>
    <property type="match status" value="1"/>
</dbReference>
<dbReference type="SUPFAM" id="SSF47216">
    <property type="entry name" value="Proteasome activator"/>
    <property type="match status" value="1"/>
</dbReference>
<proteinExistence type="predicted"/>
<dbReference type="GO" id="GO:0061133">
    <property type="term" value="F:endopeptidase activator activity"/>
    <property type="evidence" value="ECO:0007669"/>
    <property type="project" value="TreeGrafter"/>
</dbReference>
<dbReference type="PANTHER" id="PTHR10660:SF2">
    <property type="entry name" value="LD45860P"/>
    <property type="match status" value="1"/>
</dbReference>
<keyword evidence="3" id="KW-0647">Proteasome</keyword>
<dbReference type="EMBL" id="JTDY01000407">
    <property type="protein sequence ID" value="KOB77339.1"/>
    <property type="molecule type" value="Genomic_DNA"/>
</dbReference>
<dbReference type="InterPro" id="IPR036996">
    <property type="entry name" value="PA28_N_sf"/>
</dbReference>
<reference evidence="3 4" key="1">
    <citation type="journal article" date="2015" name="Genome Biol. Evol.">
        <title>The genome of winter moth (Operophtera brumata) provides a genomic perspective on sexual dimorphism and phenology.</title>
        <authorList>
            <person name="Derks M.F."/>
            <person name="Smit S."/>
            <person name="Salis L."/>
            <person name="Schijlen E."/>
            <person name="Bossers A."/>
            <person name="Mateman C."/>
            <person name="Pijl A.S."/>
            <person name="de Ridder D."/>
            <person name="Groenen M.A."/>
            <person name="Visser M.E."/>
            <person name="Megens H.J."/>
        </authorList>
    </citation>
    <scope>NUCLEOTIDE SEQUENCE [LARGE SCALE GENOMIC DNA]</scope>
    <source>
        <strain evidence="3">WM2013NL</strain>
        <tissue evidence="3">Head and thorax</tissue>
    </source>
</reference>